<proteinExistence type="predicted"/>
<gene>
    <name evidence="4" type="ORF">FRX48_03228</name>
</gene>
<name>A0A5M8PV72_9LECA</name>
<dbReference type="Gene3D" id="3.40.1190.20">
    <property type="match status" value="1"/>
</dbReference>
<organism evidence="4 5">
    <name type="scientific">Lasallia pustulata</name>
    <dbReference type="NCBI Taxonomy" id="136370"/>
    <lineage>
        <taxon>Eukaryota</taxon>
        <taxon>Fungi</taxon>
        <taxon>Dikarya</taxon>
        <taxon>Ascomycota</taxon>
        <taxon>Pezizomycotina</taxon>
        <taxon>Lecanoromycetes</taxon>
        <taxon>OSLEUM clade</taxon>
        <taxon>Umbilicariomycetidae</taxon>
        <taxon>Umbilicariales</taxon>
        <taxon>Umbilicariaceae</taxon>
        <taxon>Lasallia</taxon>
    </lineage>
</organism>
<accession>A0A5M8PV72</accession>
<dbReference type="GO" id="GO:0016301">
    <property type="term" value="F:kinase activity"/>
    <property type="evidence" value="ECO:0007669"/>
    <property type="project" value="UniProtKB-KW"/>
</dbReference>
<dbReference type="InterPro" id="IPR011611">
    <property type="entry name" value="PfkB_dom"/>
</dbReference>
<sequence length="258" mass="28535">MAPRIISIIGGLDADLIMVTDRVPERGESLLANTYHEALGGKEAPGEPTVPTTNEDFYATLKPPVGEDDDDDIHVRMVGAVGDNIYSELLHTELKKNGVNTSGRVTIPGKRSSVCFVTVERFTGENTCLFTLGATEAWKEEDFMKVEDLAYGSRPDLVIAQMEISKEVVQQMIETAGKAGINLMWTPTSDGPETSRHTHLLFTSKSNSRDCILAELLKEQALNFWKMLEQDKNNRPEAKEVKRGLQPESDAVLCTTCY</sequence>
<comment type="caution">
    <text evidence="4">The sequence shown here is derived from an EMBL/GenBank/DDBJ whole genome shotgun (WGS) entry which is preliminary data.</text>
</comment>
<dbReference type="Proteomes" id="UP000324767">
    <property type="component" value="Unassembled WGS sequence"/>
</dbReference>
<dbReference type="OrthoDB" id="415590at2759"/>
<dbReference type="EMBL" id="VXIT01000004">
    <property type="protein sequence ID" value="KAA6413482.1"/>
    <property type="molecule type" value="Genomic_DNA"/>
</dbReference>
<evidence type="ECO:0000256" key="1">
    <source>
        <dbReference type="ARBA" id="ARBA00022679"/>
    </source>
</evidence>
<reference evidence="4 5" key="1">
    <citation type="submission" date="2019-09" db="EMBL/GenBank/DDBJ databases">
        <title>The hologenome of the rock-dwelling lichen Lasallia pustulata.</title>
        <authorList>
            <person name="Greshake Tzovaras B."/>
            <person name="Segers F."/>
            <person name="Bicker A."/>
            <person name="Dal Grande F."/>
            <person name="Otte J."/>
            <person name="Hankeln T."/>
            <person name="Schmitt I."/>
            <person name="Ebersberger I."/>
        </authorList>
    </citation>
    <scope>NUCLEOTIDE SEQUENCE [LARGE SCALE GENOMIC DNA]</scope>
    <source>
        <strain evidence="4">A1-1</strain>
    </source>
</reference>
<feature type="domain" description="Carbohydrate kinase PfkB" evidence="3">
    <location>
        <begin position="75"/>
        <end position="204"/>
    </location>
</feature>
<dbReference type="AlphaFoldDB" id="A0A5M8PV72"/>
<keyword evidence="2 4" id="KW-0418">Kinase</keyword>
<dbReference type="PANTHER" id="PTHR10584:SF166">
    <property type="entry name" value="RIBOKINASE"/>
    <property type="match status" value="1"/>
</dbReference>
<keyword evidence="1" id="KW-0808">Transferase</keyword>
<dbReference type="InterPro" id="IPR029056">
    <property type="entry name" value="Ribokinase-like"/>
</dbReference>
<dbReference type="Pfam" id="PF00294">
    <property type="entry name" value="PfkB"/>
    <property type="match status" value="1"/>
</dbReference>
<protein>
    <submittedName>
        <fullName evidence="4">Ribokinase</fullName>
    </submittedName>
</protein>
<dbReference type="SUPFAM" id="SSF53613">
    <property type="entry name" value="Ribokinase-like"/>
    <property type="match status" value="1"/>
</dbReference>
<evidence type="ECO:0000259" key="3">
    <source>
        <dbReference type="Pfam" id="PF00294"/>
    </source>
</evidence>
<evidence type="ECO:0000256" key="2">
    <source>
        <dbReference type="ARBA" id="ARBA00022777"/>
    </source>
</evidence>
<evidence type="ECO:0000313" key="5">
    <source>
        <dbReference type="Proteomes" id="UP000324767"/>
    </source>
</evidence>
<dbReference type="PANTHER" id="PTHR10584">
    <property type="entry name" value="SUGAR KINASE"/>
    <property type="match status" value="1"/>
</dbReference>
<evidence type="ECO:0000313" key="4">
    <source>
        <dbReference type="EMBL" id="KAA6413482.1"/>
    </source>
</evidence>